<evidence type="ECO:0000256" key="3">
    <source>
        <dbReference type="ARBA" id="ARBA00022827"/>
    </source>
</evidence>
<evidence type="ECO:0000256" key="4">
    <source>
        <dbReference type="ARBA" id="ARBA00023002"/>
    </source>
</evidence>
<dbReference type="InterPro" id="IPR009100">
    <property type="entry name" value="AcylCoA_DH/oxidase_NM_dom_sf"/>
</dbReference>
<dbReference type="InterPro" id="IPR009075">
    <property type="entry name" value="AcylCo_DH/oxidase_C"/>
</dbReference>
<keyword evidence="7" id="KW-1185">Reference proteome</keyword>
<evidence type="ECO:0000256" key="1">
    <source>
        <dbReference type="ARBA" id="ARBA00009347"/>
    </source>
</evidence>
<evidence type="ECO:0000259" key="5">
    <source>
        <dbReference type="Pfam" id="PF00441"/>
    </source>
</evidence>
<evidence type="ECO:0000313" key="6">
    <source>
        <dbReference type="EMBL" id="WFL77317.1"/>
    </source>
</evidence>
<accession>A0ABY8FRD1</accession>
<keyword evidence="4" id="KW-0560">Oxidoreductase</keyword>
<dbReference type="Gene3D" id="1.20.140.10">
    <property type="entry name" value="Butyryl-CoA Dehydrogenase, subunit A, domain 3"/>
    <property type="match status" value="1"/>
</dbReference>
<evidence type="ECO:0000313" key="7">
    <source>
        <dbReference type="Proteomes" id="UP001215827"/>
    </source>
</evidence>
<comment type="similarity">
    <text evidence="1">Belongs to the acyl-CoA dehydrogenase family.</text>
</comment>
<dbReference type="RefSeq" id="WP_278016075.1">
    <property type="nucleotide sequence ID" value="NZ_CP121106.1"/>
</dbReference>
<feature type="domain" description="Acyl-CoA dehydrogenase/oxidase C-terminal" evidence="5">
    <location>
        <begin position="96"/>
        <end position="232"/>
    </location>
</feature>
<dbReference type="EMBL" id="CP121106">
    <property type="protein sequence ID" value="WFL77317.1"/>
    <property type="molecule type" value="Genomic_DNA"/>
</dbReference>
<keyword evidence="2" id="KW-0285">Flavoprotein</keyword>
<reference evidence="6 7" key="1">
    <citation type="submission" date="2023-03" db="EMBL/GenBank/DDBJ databases">
        <title>Altererythrobacter sp. CAU 1644 isolated from sand.</title>
        <authorList>
            <person name="Kim W."/>
        </authorList>
    </citation>
    <scope>NUCLEOTIDE SEQUENCE [LARGE SCALE GENOMIC DNA]</scope>
    <source>
        <strain evidence="6 7">CAU 1644</strain>
    </source>
</reference>
<dbReference type="SUPFAM" id="SSF56645">
    <property type="entry name" value="Acyl-CoA dehydrogenase NM domain-like"/>
    <property type="match status" value="1"/>
</dbReference>
<sequence>MSENRDALIEMADGLFAELRGRSFEEIRPRLEDAGFALLFVSEGEGGFGGDWGDLAAVMRLAGFHALDAPLGEHVVAGRQSGGEMAGWRLEGDEQLSILAFLRTCQTAGALDGALKLSIDYCGERVQFGRPLSKFQAVQQSIALLASEAAAVNCAAQGAAAALDRGDAEFEIACAKLRANAAIKLGCALAHQVHGAIGFTQDYPLHELTRAMMRWRSEGGNDAYWSMRIGRQTLSWGGAGLWDQVTRRSDPQSS</sequence>
<dbReference type="PANTHER" id="PTHR43884:SF20">
    <property type="entry name" value="ACYL-COA DEHYDROGENASE FADE28"/>
    <property type="match status" value="1"/>
</dbReference>
<dbReference type="Proteomes" id="UP001215827">
    <property type="component" value="Chromosome"/>
</dbReference>
<organism evidence="6 7">
    <name type="scientific">Altererythrobacter arenosus</name>
    <dbReference type="NCBI Taxonomy" id="3032592"/>
    <lineage>
        <taxon>Bacteria</taxon>
        <taxon>Pseudomonadati</taxon>
        <taxon>Pseudomonadota</taxon>
        <taxon>Alphaproteobacteria</taxon>
        <taxon>Sphingomonadales</taxon>
        <taxon>Erythrobacteraceae</taxon>
        <taxon>Altererythrobacter</taxon>
    </lineage>
</organism>
<evidence type="ECO:0000256" key="2">
    <source>
        <dbReference type="ARBA" id="ARBA00022630"/>
    </source>
</evidence>
<dbReference type="InterPro" id="IPR036250">
    <property type="entry name" value="AcylCo_DH-like_C"/>
</dbReference>
<gene>
    <name evidence="6" type="ORF">P7228_15205</name>
</gene>
<name>A0ABY8FRD1_9SPHN</name>
<dbReference type="SUPFAM" id="SSF47203">
    <property type="entry name" value="Acyl-CoA dehydrogenase C-terminal domain-like"/>
    <property type="match status" value="1"/>
</dbReference>
<protein>
    <submittedName>
        <fullName evidence="6">Acyl-CoA dehydrogenase family protein</fullName>
    </submittedName>
</protein>
<dbReference type="PANTHER" id="PTHR43884">
    <property type="entry name" value="ACYL-COA DEHYDROGENASE"/>
    <property type="match status" value="1"/>
</dbReference>
<dbReference type="Pfam" id="PF00441">
    <property type="entry name" value="Acyl-CoA_dh_1"/>
    <property type="match status" value="1"/>
</dbReference>
<proteinExistence type="inferred from homology"/>
<keyword evidence="3" id="KW-0274">FAD</keyword>